<sequence>MSVSYSLSPLDAVSLASQLPLDIQLVILKDVVVSYSDSRCPERAAEPFQCREIYHDMLEQLVSMLGYNTLFDKFLSMVIQELNLDESIFSSPHFEQFAKFVITRSLKIKSLQVVPRL</sequence>
<organism evidence="1 2">
    <name type="scientific">Ambrosiozyma monospora</name>
    <name type="common">Yeast</name>
    <name type="synonym">Endomycopsis monosporus</name>
    <dbReference type="NCBI Taxonomy" id="43982"/>
    <lineage>
        <taxon>Eukaryota</taxon>
        <taxon>Fungi</taxon>
        <taxon>Dikarya</taxon>
        <taxon>Ascomycota</taxon>
        <taxon>Saccharomycotina</taxon>
        <taxon>Pichiomycetes</taxon>
        <taxon>Pichiales</taxon>
        <taxon>Pichiaceae</taxon>
        <taxon>Ambrosiozyma</taxon>
    </lineage>
</organism>
<evidence type="ECO:0000313" key="2">
    <source>
        <dbReference type="Proteomes" id="UP001165064"/>
    </source>
</evidence>
<reference evidence="1" key="1">
    <citation type="submission" date="2023-04" db="EMBL/GenBank/DDBJ databases">
        <title>Ambrosiozyma monospora NBRC 10751.</title>
        <authorList>
            <person name="Ichikawa N."/>
            <person name="Sato H."/>
            <person name="Tonouchi N."/>
        </authorList>
    </citation>
    <scope>NUCLEOTIDE SEQUENCE</scope>
    <source>
        <strain evidence="1">NBRC 10751</strain>
    </source>
</reference>
<accession>A0ACB5TLM5</accession>
<proteinExistence type="predicted"/>
<name>A0ACB5TLM5_AMBMO</name>
<gene>
    <name evidence="1" type="ORF">Amon02_000883300</name>
</gene>
<keyword evidence="2" id="KW-1185">Reference proteome</keyword>
<dbReference type="EMBL" id="BSXS01007990">
    <property type="protein sequence ID" value="GME91061.1"/>
    <property type="molecule type" value="Genomic_DNA"/>
</dbReference>
<comment type="caution">
    <text evidence="1">The sequence shown here is derived from an EMBL/GenBank/DDBJ whole genome shotgun (WGS) entry which is preliminary data.</text>
</comment>
<dbReference type="Proteomes" id="UP001165064">
    <property type="component" value="Unassembled WGS sequence"/>
</dbReference>
<evidence type="ECO:0000313" key="1">
    <source>
        <dbReference type="EMBL" id="GME91061.1"/>
    </source>
</evidence>
<protein>
    <submittedName>
        <fullName evidence="1">Unnamed protein product</fullName>
    </submittedName>
</protein>